<sequence length="199" mass="21419">MTFDVLSALALFAFITSMTPGPNNLMLMASGANYGFARTVPHMLGITIGFMIMLLLVGFGLIRVFDTFPVIYTVLKVLSVIYLLYLAYKIATAGPAQQAAATGHPLSFIQAAGFQWVNPKAWAFGLSIITIYVPQADAGPLFITAGVVAVMAFPSVTLWTVLGKEMARFLTNPRRLTIFNWTMAALLVASLVPVLLPAA</sequence>
<dbReference type="GO" id="GO:0033228">
    <property type="term" value="P:cysteine export across plasma membrane"/>
    <property type="evidence" value="ECO:0007669"/>
    <property type="project" value="TreeGrafter"/>
</dbReference>
<dbReference type="OrthoDB" id="9812084at2"/>
<keyword evidence="3 6" id="KW-0812">Transmembrane</keyword>
<evidence type="ECO:0000256" key="4">
    <source>
        <dbReference type="ARBA" id="ARBA00022989"/>
    </source>
</evidence>
<evidence type="ECO:0000313" key="7">
    <source>
        <dbReference type="EMBL" id="SFS95122.1"/>
    </source>
</evidence>
<dbReference type="GO" id="GO:0005886">
    <property type="term" value="C:plasma membrane"/>
    <property type="evidence" value="ECO:0007669"/>
    <property type="project" value="UniProtKB-SubCell"/>
</dbReference>
<keyword evidence="5 6" id="KW-0472">Membrane</keyword>
<dbReference type="InterPro" id="IPR001123">
    <property type="entry name" value="LeuE-type"/>
</dbReference>
<evidence type="ECO:0000256" key="5">
    <source>
        <dbReference type="ARBA" id="ARBA00023136"/>
    </source>
</evidence>
<dbReference type="STRING" id="394264.SAMN04488040_2424"/>
<keyword evidence="4 6" id="KW-1133">Transmembrane helix</keyword>
<comment type="subcellular location">
    <subcellularLocation>
        <location evidence="1">Cell membrane</location>
        <topology evidence="1">Multi-pass membrane protein</topology>
    </subcellularLocation>
</comment>
<evidence type="ECO:0000313" key="8">
    <source>
        <dbReference type="Proteomes" id="UP000199239"/>
    </source>
</evidence>
<dbReference type="RefSeq" id="WP_093916646.1">
    <property type="nucleotide sequence ID" value="NZ_FPAJ01000004.1"/>
</dbReference>
<feature type="transmembrane region" description="Helical" evidence="6">
    <location>
        <begin position="141"/>
        <end position="162"/>
    </location>
</feature>
<protein>
    <submittedName>
        <fullName evidence="7">Threonine/homoserine/homoserine lactone efflux protein</fullName>
    </submittedName>
</protein>
<dbReference type="PANTHER" id="PTHR30086">
    <property type="entry name" value="ARGININE EXPORTER PROTEIN ARGO"/>
    <property type="match status" value="1"/>
</dbReference>
<feature type="transmembrane region" description="Helical" evidence="6">
    <location>
        <begin position="44"/>
        <end position="62"/>
    </location>
</feature>
<gene>
    <name evidence="7" type="ORF">SAMN04488040_2424</name>
</gene>
<evidence type="ECO:0000256" key="6">
    <source>
        <dbReference type="SAM" id="Phobius"/>
    </source>
</evidence>
<name>A0A1I6U127_9RHOB</name>
<keyword evidence="2" id="KW-1003">Cell membrane</keyword>
<proteinExistence type="predicted"/>
<keyword evidence="8" id="KW-1185">Reference proteome</keyword>
<reference evidence="8" key="1">
    <citation type="submission" date="2016-10" db="EMBL/GenBank/DDBJ databases">
        <authorList>
            <person name="Varghese N."/>
            <person name="Submissions S."/>
        </authorList>
    </citation>
    <scope>NUCLEOTIDE SEQUENCE [LARGE SCALE GENOMIC DNA]</scope>
    <source>
        <strain evidence="8">DSM 23422</strain>
    </source>
</reference>
<dbReference type="GO" id="GO:0015171">
    <property type="term" value="F:amino acid transmembrane transporter activity"/>
    <property type="evidence" value="ECO:0007669"/>
    <property type="project" value="TreeGrafter"/>
</dbReference>
<dbReference type="AlphaFoldDB" id="A0A1I6U127"/>
<dbReference type="EMBL" id="FPAJ01000004">
    <property type="protein sequence ID" value="SFS95122.1"/>
    <property type="molecule type" value="Genomic_DNA"/>
</dbReference>
<evidence type="ECO:0000256" key="3">
    <source>
        <dbReference type="ARBA" id="ARBA00022692"/>
    </source>
</evidence>
<feature type="transmembrane region" description="Helical" evidence="6">
    <location>
        <begin position="178"/>
        <end position="196"/>
    </location>
</feature>
<dbReference type="Pfam" id="PF01810">
    <property type="entry name" value="LysE"/>
    <property type="match status" value="1"/>
</dbReference>
<dbReference type="PANTHER" id="PTHR30086:SF20">
    <property type="entry name" value="ARGININE EXPORTER PROTEIN ARGO-RELATED"/>
    <property type="match status" value="1"/>
</dbReference>
<accession>A0A1I6U127</accession>
<evidence type="ECO:0000256" key="2">
    <source>
        <dbReference type="ARBA" id="ARBA00022475"/>
    </source>
</evidence>
<organism evidence="7 8">
    <name type="scientific">Sulfitobacter marinus</name>
    <dbReference type="NCBI Taxonomy" id="394264"/>
    <lineage>
        <taxon>Bacteria</taxon>
        <taxon>Pseudomonadati</taxon>
        <taxon>Pseudomonadota</taxon>
        <taxon>Alphaproteobacteria</taxon>
        <taxon>Rhodobacterales</taxon>
        <taxon>Roseobacteraceae</taxon>
        <taxon>Sulfitobacter</taxon>
    </lineage>
</organism>
<feature type="transmembrane region" description="Helical" evidence="6">
    <location>
        <begin position="69"/>
        <end position="88"/>
    </location>
</feature>
<evidence type="ECO:0000256" key="1">
    <source>
        <dbReference type="ARBA" id="ARBA00004651"/>
    </source>
</evidence>
<dbReference type="Proteomes" id="UP000199239">
    <property type="component" value="Unassembled WGS sequence"/>
</dbReference>